<dbReference type="InterPro" id="IPR002893">
    <property type="entry name" value="Znf_MYND"/>
</dbReference>
<keyword evidence="1" id="KW-0479">Metal-binding</keyword>
<gene>
    <name evidence="7" type="ORF">MAC_00305</name>
</gene>
<dbReference type="EMBL" id="GL698470">
    <property type="protein sequence ID" value="EFY93814.1"/>
    <property type="molecule type" value="Genomic_DNA"/>
</dbReference>
<sequence length="697" mass="80329">MTSTNLQMETYTITRPTCAAKNEAGKPCGATPVMPCLDCHLVAYCDHACRARHWPEHKLACEKTHDHQVSNDVQADERKDVDSYFTFWSNYAATDLLNLEKNEGRFFNGMLSMFIHGQSSFRHFIYTLLKIPKTAKPVLRLALNPTTPAHVCRDFFAIHLLFDRHHDPYLNAEATIHLWYSAQLPLALWHHVDVVMKGYYEDFDECFETARREQQSVSDDGVGYEVSYQMSWGDGDIKFVGNLFERQWRLISRVLKPDKQMSTDQAAIVRALDAEKSCEPLKIAASRMTCSRTAGLMKWRKDGLLLPFGHPTDGFDMLNPQVSLLTLRFICIFFQGDGCYPHGATAEPIAEWPMEFLDFQDGFQEESKRLSIMVGLTSVGMSMTLHRAPEPVMYDRIHMGDLWDFNPACNLTVAAGNLRHQDQNPFATMLAMCRLSVTNSDAELEGEICEEGYQTFEPSSTILDDYAPPVRIEQGCETETVIRRRIGLLMWRNWDKFSERFIENAKLFAFYLAIDCETDKEKSIFKTGFLGMEYKEKNTITRRWPNRLVHSKSDKPSLRDFDRHVGWFDTMPQRWIEWKRVDDAGDNEWEMARQCVLDSSWRDMAEVQAKIIDEEAQVLDEEEDVNRRIEELLAEDAVDREKSKKSGATKPKGKASKRKKDFFQQFLSLGNSVIDVYSIWCATVFCTADETKISLER</sequence>
<evidence type="ECO:0000256" key="4">
    <source>
        <dbReference type="PROSITE-ProRule" id="PRU00134"/>
    </source>
</evidence>
<evidence type="ECO:0000256" key="2">
    <source>
        <dbReference type="ARBA" id="ARBA00022771"/>
    </source>
</evidence>
<accession>E9DRD6</accession>
<dbReference type="Pfam" id="PF14737">
    <property type="entry name" value="DUF4470"/>
    <property type="match status" value="1"/>
</dbReference>
<dbReference type="GO" id="GO:0008270">
    <property type="term" value="F:zinc ion binding"/>
    <property type="evidence" value="ECO:0007669"/>
    <property type="project" value="UniProtKB-KW"/>
</dbReference>
<evidence type="ECO:0000256" key="5">
    <source>
        <dbReference type="SAM" id="Coils"/>
    </source>
</evidence>
<keyword evidence="8" id="KW-1185">Reference proteome</keyword>
<dbReference type="InParanoid" id="E9DRD6"/>
<dbReference type="STRING" id="655827.E9DRD6"/>
<reference evidence="7 8" key="1">
    <citation type="journal article" date="2011" name="PLoS Genet.">
        <title>Genome sequencing and comparative transcriptomics of the model entomopathogenic fungi Metarhizium anisopliae and M. acridum.</title>
        <authorList>
            <person name="Gao Q."/>
            <person name="Jin K."/>
            <person name="Ying S.H."/>
            <person name="Zhang Y."/>
            <person name="Xiao G."/>
            <person name="Shang Y."/>
            <person name="Duan Z."/>
            <person name="Hu X."/>
            <person name="Xie X.Q."/>
            <person name="Zhou G."/>
            <person name="Peng G."/>
            <person name="Luo Z."/>
            <person name="Huang W."/>
            <person name="Wang B."/>
            <person name="Fang W."/>
            <person name="Wang S."/>
            <person name="Zhong Y."/>
            <person name="Ma L.J."/>
            <person name="St Leger R.J."/>
            <person name="Zhao G.P."/>
            <person name="Pei Y."/>
            <person name="Feng M.G."/>
            <person name="Xia Y."/>
            <person name="Wang C."/>
        </authorList>
    </citation>
    <scope>NUCLEOTIDE SEQUENCE [LARGE SCALE GENOMIC DNA]</scope>
    <source>
        <strain evidence="7 8">CQMa 102</strain>
    </source>
</reference>
<dbReference type="InterPro" id="IPR027974">
    <property type="entry name" value="DUF4470"/>
</dbReference>
<evidence type="ECO:0000256" key="3">
    <source>
        <dbReference type="ARBA" id="ARBA00022833"/>
    </source>
</evidence>
<dbReference type="Pfam" id="PF01753">
    <property type="entry name" value="zf-MYND"/>
    <property type="match status" value="1"/>
</dbReference>
<feature type="coiled-coil region" evidence="5">
    <location>
        <begin position="604"/>
        <end position="635"/>
    </location>
</feature>
<dbReference type="PROSITE" id="PS50865">
    <property type="entry name" value="ZF_MYND_2"/>
    <property type="match status" value="1"/>
</dbReference>
<evidence type="ECO:0000313" key="8">
    <source>
        <dbReference type="Proteomes" id="UP000002499"/>
    </source>
</evidence>
<proteinExistence type="predicted"/>
<dbReference type="Proteomes" id="UP000002499">
    <property type="component" value="Unassembled WGS sequence"/>
</dbReference>
<evidence type="ECO:0000259" key="6">
    <source>
        <dbReference type="PROSITE" id="PS50865"/>
    </source>
</evidence>
<name>E9DRD6_METAQ</name>
<dbReference type="Gene3D" id="6.10.140.2220">
    <property type="match status" value="1"/>
</dbReference>
<dbReference type="OrthoDB" id="5282002at2759"/>
<organism evidence="8">
    <name type="scientific">Metarhizium acridum (strain CQMa 102)</name>
    <dbReference type="NCBI Taxonomy" id="655827"/>
    <lineage>
        <taxon>Eukaryota</taxon>
        <taxon>Fungi</taxon>
        <taxon>Dikarya</taxon>
        <taxon>Ascomycota</taxon>
        <taxon>Pezizomycotina</taxon>
        <taxon>Sordariomycetes</taxon>
        <taxon>Hypocreomycetidae</taxon>
        <taxon>Hypocreales</taxon>
        <taxon>Clavicipitaceae</taxon>
        <taxon>Metarhizium</taxon>
    </lineage>
</organism>
<dbReference type="eggNOG" id="ENOG502S2D3">
    <property type="taxonomic scope" value="Eukaryota"/>
</dbReference>
<protein>
    <submittedName>
        <fullName evidence="7">MYND finger family protein</fullName>
    </submittedName>
</protein>
<keyword evidence="5" id="KW-0175">Coiled coil</keyword>
<evidence type="ECO:0000313" key="7">
    <source>
        <dbReference type="EMBL" id="EFY93814.1"/>
    </source>
</evidence>
<dbReference type="HOGENOM" id="CLU_018400_2_0_1"/>
<dbReference type="AlphaFoldDB" id="E9DRD6"/>
<feature type="domain" description="MYND-type" evidence="6">
    <location>
        <begin position="25"/>
        <end position="61"/>
    </location>
</feature>
<keyword evidence="3" id="KW-0862">Zinc</keyword>
<evidence type="ECO:0000256" key="1">
    <source>
        <dbReference type="ARBA" id="ARBA00022723"/>
    </source>
</evidence>
<keyword evidence="2 4" id="KW-0863">Zinc-finger</keyword>
<dbReference type="SUPFAM" id="SSF144232">
    <property type="entry name" value="HIT/MYND zinc finger-like"/>
    <property type="match status" value="1"/>
</dbReference>
<dbReference type="OMA" id="WPNRLVH"/>